<dbReference type="PANTHER" id="PTHR47743:SF2">
    <property type="entry name" value="ACROSOMAL PROTEIN KIAA1210"/>
    <property type="match status" value="1"/>
</dbReference>
<proteinExistence type="predicted"/>
<feature type="compositionally biased region" description="Basic and acidic residues" evidence="1">
    <location>
        <begin position="487"/>
        <end position="505"/>
    </location>
</feature>
<organism evidence="3 4">
    <name type="scientific">Mesocricetus auratus</name>
    <name type="common">Golden hamster</name>
    <dbReference type="NCBI Taxonomy" id="10036"/>
    <lineage>
        <taxon>Eukaryota</taxon>
        <taxon>Metazoa</taxon>
        <taxon>Chordata</taxon>
        <taxon>Craniata</taxon>
        <taxon>Vertebrata</taxon>
        <taxon>Euteleostomi</taxon>
        <taxon>Mammalia</taxon>
        <taxon>Eutheria</taxon>
        <taxon>Euarchontoglires</taxon>
        <taxon>Glires</taxon>
        <taxon>Rodentia</taxon>
        <taxon>Myomorpha</taxon>
        <taxon>Muroidea</taxon>
        <taxon>Cricetidae</taxon>
        <taxon>Cricetinae</taxon>
        <taxon>Mesocricetus</taxon>
    </lineage>
</organism>
<feature type="region of interest" description="Disordered" evidence="1">
    <location>
        <begin position="1077"/>
        <end position="1147"/>
    </location>
</feature>
<feature type="region of interest" description="Disordered" evidence="1">
    <location>
        <begin position="149"/>
        <end position="509"/>
    </location>
</feature>
<feature type="compositionally biased region" description="Polar residues" evidence="1">
    <location>
        <begin position="771"/>
        <end position="782"/>
    </location>
</feature>
<feature type="compositionally biased region" description="Basic and acidic residues" evidence="1">
    <location>
        <begin position="378"/>
        <end position="394"/>
    </location>
</feature>
<feature type="compositionally biased region" description="Low complexity" evidence="1">
    <location>
        <begin position="570"/>
        <end position="584"/>
    </location>
</feature>
<feature type="region of interest" description="Disordered" evidence="1">
    <location>
        <begin position="1788"/>
        <end position="1824"/>
    </location>
</feature>
<feature type="compositionally biased region" description="Low complexity" evidence="1">
    <location>
        <begin position="654"/>
        <end position="666"/>
    </location>
</feature>
<dbReference type="Pfam" id="PF15262">
    <property type="entry name" value="DUF4592"/>
    <property type="match status" value="1"/>
</dbReference>
<dbReference type="RefSeq" id="XP_040600480.1">
    <property type="nucleotide sequence ID" value="XM_040744546.1"/>
</dbReference>
<dbReference type="Proteomes" id="UP000886700">
    <property type="component" value="Unplaced"/>
</dbReference>
<evidence type="ECO:0000259" key="2">
    <source>
        <dbReference type="Pfam" id="PF15262"/>
    </source>
</evidence>
<feature type="compositionally biased region" description="Polar residues" evidence="1">
    <location>
        <begin position="1"/>
        <end position="12"/>
    </location>
</feature>
<sequence>MAESLSEVSSSMEGLEGTEEGKKKSKFKAFRNFFGKKKKKELEDVVEVRGLKTRFSSSSVKPVLEVQVVENKPKSSMGNKAISHDSVFCLEPEPEKPASKLLSSPKDKRSRSRKKSSISRILPRISGTDVLGALSGSVRRYDTKSELWVSGSKVAETPSPRSRKLSISPSAIRSEKVSKDLETADDNTPTSSKGISSSHCSSTTRKSTSELSSDLDISSQSSTQQISGFSTPATSQGCLDSSAAKHKIAVKPRKQKRKKTMSLSAKAKHEEQHAAMETKEKATTKTKQADGKEKKRDPTGPPSQDQSNKTETQDKKTRDQTLSTDAASSTGHSTSESFPRRRRRRVKNELGIIEKSLVKSTQERDRGSKAEPSPSEELAGREHSILKRYLEKQGTEQITTAEGPTPREMPADKRDVKGKMADRDVETRRSPAPRPTDVAESRVSGPPPSREEGSSESKKKKDRDALLPQARRSSTSEEEATVSRAVEAQEHKHPPQVHGEEKEASKVGLQKLQPKMELSLESTSYHKERQPRGGLRVFPASASTVTTAGDASMQVLPLPLRRWPNAGTVSSDSKSTSEYESSSEVQPIPPHSFQLALNPQDDDDVFPKSENADAEVDKTEQKQPLGYSSQSSGKAKAREVLSVSDKSSEEPGSSEEMTSAQSSQSSEEYEECPESRSFILDSVSGEHLAPEKHPQTLQESEEKEFSTESSSYIDRYQSSEDLTSSDEEQSLESSKQARGQSREQQEVSPVLKSVPNESSVSAMPMHPIHTSPPTVSPITQQQPPVSVNISAGQSKPVQPLSPSHTIKSWGSSQSEHQVFADPEGVPDDWNIFIQPPSPIKASKHPVGYNVEQNVSSSPDISTMEEVASMESLLLRHHSQPPVRPVLEPCPCAGPESAVFEEGVAAQPPRYPSQSLMRPSMKKELPLGAESAAFEGSHFLEPLPPVSMEPLPAQTPMQPFMQHQASAFERGVSMDPRLMAHSFQPWINPPGKQSFSTPESTALEGNTSMEHVPPTLPQPMQQPYQNVPLESEAVAAKVISMGPLHTQYSAQLLLNPQSQLFSESASAQGTTLAELLPPQPSVKTKFQPQMTRDPASTSTQWGSPMDPTSAQHIFQTQASPKFKKVLTGSDSPEAQGDISKQPDSPRCPSQPWLTPTFEQMSVPPGNVPAAWSIPFYPPAPRMPSQPSMGSVVQQPVSTGSMNTSVQQISSIEPTSPRHPLQSWSPSPFEQVSVPPDSAATPAWGMPIEPPAPRMLSQPSMGSVVQQPVSPEIVGMSVPQSSTMELTPSRFPFQPRVDPEIYGAEEDVSVMMRPGRHHSKPPISAGFKEDVSPDSMRASGEWGIPIESMPSKYAPQSWLGPEFEQQTSSLEGVAQEGSISQEAWLSKNLSQAIIKPQVQKTPSSFESTSMEGGVPWMPQPPKAPTSFLTGSNVQEMPSHLESAVAQESAKKAQDSRASSQLLMKFMTEQMFSESTASETDIYAKPTLRSRSRPSRSLLKPKLEEQAFLYNWDDEPKGDTALKNVPVKQPSQSPRGPEEPQDVLSYSEGTPMKWSSAAVGVSQLLGKLERRQKVSTSVSFPEEWKRSEGQLPSTQPSQAFDVAGLQPPMFSTGSANVEWSCPEEHQPPGQSTQGFLMSDYQQQVYLSSVNAAAEGTISQKNTDSWPMPEHPDSPKKTMKYTQGYGDFTKSTSTSITKPSKFTTVPAQKAVVSTGAYSTEGIPQCRDDGDSPSSTKVDVENVFGVRLRRISQKSGMENPDPFMPDITANKEQMNKGAPQAVSGGLEKLSQAVSIAEKQGSSSKYEGTSKKPAVYRPPEKTASLKADSTPEPTWINVAKQRQKGFVSQFPKTSRVRAEIKAEIKESRYESKHDPDSEIPPKEHEPITDALPRMNFSPNIPRQEMSKMSKSTKAVVFDDPNMLHPHGKERETRRSSSLPSKFPPPEEPVWFSMAKKKAKAWSQMADNIQ</sequence>
<feature type="compositionally biased region" description="Basic residues" evidence="1">
    <location>
        <begin position="244"/>
        <end position="260"/>
    </location>
</feature>
<feature type="region of interest" description="Disordered" evidence="1">
    <location>
        <begin position="1858"/>
        <end position="1942"/>
    </location>
</feature>
<feature type="domain" description="DUF4592" evidence="2">
    <location>
        <begin position="175"/>
        <end position="259"/>
    </location>
</feature>
<feature type="compositionally biased region" description="Polar residues" evidence="1">
    <location>
        <begin position="1080"/>
        <end position="1118"/>
    </location>
</feature>
<feature type="region of interest" description="Disordered" evidence="1">
    <location>
        <begin position="1"/>
        <end position="23"/>
    </location>
</feature>
<feature type="region of interest" description="Disordered" evidence="1">
    <location>
        <begin position="1211"/>
        <end position="1236"/>
    </location>
</feature>
<dbReference type="InterPro" id="IPR028030">
    <property type="entry name" value="DUF4592"/>
</dbReference>
<feature type="compositionally biased region" description="Polar residues" evidence="1">
    <location>
        <begin position="990"/>
        <end position="1007"/>
    </location>
</feature>
<evidence type="ECO:0000313" key="3">
    <source>
        <dbReference type="Proteomes" id="UP000886700"/>
    </source>
</evidence>
<feature type="region of interest" description="Disordered" evidence="1">
    <location>
        <begin position="1566"/>
        <end position="1631"/>
    </location>
</feature>
<feature type="region of interest" description="Disordered" evidence="1">
    <location>
        <begin position="1654"/>
        <end position="1692"/>
    </location>
</feature>
<feature type="region of interest" description="Disordered" evidence="1">
    <location>
        <begin position="94"/>
        <end position="121"/>
    </location>
</feature>
<keyword evidence="3" id="KW-1185">Reference proteome</keyword>
<feature type="compositionally biased region" description="Basic and acidic residues" evidence="1">
    <location>
        <begin position="605"/>
        <end position="621"/>
    </location>
</feature>
<gene>
    <name evidence="4" type="primary">Kiaa1210</name>
</gene>
<feature type="compositionally biased region" description="Basic and acidic residues" evidence="1">
    <location>
        <begin position="267"/>
        <end position="298"/>
    </location>
</feature>
<accession>A0ABM2XHS5</accession>
<feature type="region of interest" description="Disordered" evidence="1">
    <location>
        <begin position="547"/>
        <end position="782"/>
    </location>
</feature>
<feature type="compositionally biased region" description="Basic residues" evidence="1">
    <location>
        <begin position="108"/>
        <end position="117"/>
    </location>
</feature>
<dbReference type="InterPro" id="IPR026713">
    <property type="entry name" value="CRACD-like"/>
</dbReference>
<reference evidence="4" key="1">
    <citation type="submission" date="2025-08" db="UniProtKB">
        <authorList>
            <consortium name="RefSeq"/>
        </authorList>
    </citation>
    <scope>IDENTIFICATION</scope>
    <source>
        <tissue evidence="4">Liver</tissue>
    </source>
</reference>
<evidence type="ECO:0000256" key="1">
    <source>
        <dbReference type="SAM" id="MobiDB-lite"/>
    </source>
</evidence>
<dbReference type="GeneID" id="101833963"/>
<feature type="compositionally biased region" description="Low complexity" evidence="1">
    <location>
        <begin position="190"/>
        <end position="227"/>
    </location>
</feature>
<feature type="region of interest" description="Disordered" evidence="1">
    <location>
        <begin position="986"/>
        <end position="1007"/>
    </location>
</feature>
<feature type="compositionally biased region" description="Basic and acidic residues" evidence="1">
    <location>
        <begin position="409"/>
        <end position="429"/>
    </location>
</feature>
<feature type="compositionally biased region" description="Basic and acidic residues" evidence="1">
    <location>
        <begin position="173"/>
        <end position="182"/>
    </location>
</feature>
<dbReference type="PANTHER" id="PTHR47743">
    <property type="entry name" value="KIAA1210 / KIAA1211 FAMILY MEMBER"/>
    <property type="match status" value="1"/>
</dbReference>
<feature type="compositionally biased region" description="Basic and acidic residues" evidence="1">
    <location>
        <begin position="1858"/>
        <end position="1881"/>
    </location>
</feature>
<feature type="compositionally biased region" description="Polar residues" evidence="1">
    <location>
        <begin position="228"/>
        <end position="239"/>
    </location>
</feature>
<evidence type="ECO:0000313" key="4">
    <source>
        <dbReference type="RefSeq" id="XP_040600480.1"/>
    </source>
</evidence>
<protein>
    <submittedName>
        <fullName evidence="4">Acrosomal protein KIAA1210 homolog</fullName>
    </submittedName>
</protein>
<feature type="compositionally biased region" description="Polar residues" evidence="1">
    <location>
        <begin position="1890"/>
        <end position="1906"/>
    </location>
</feature>
<feature type="region of interest" description="Disordered" evidence="1">
    <location>
        <begin position="1472"/>
        <end position="1546"/>
    </location>
</feature>
<name>A0ABM2XHS5_MESAU</name>
<feature type="region of interest" description="Disordered" evidence="1">
    <location>
        <begin position="1311"/>
        <end position="1334"/>
    </location>
</feature>
<feature type="compositionally biased region" description="Basic and acidic residues" evidence="1">
    <location>
        <begin position="449"/>
        <end position="465"/>
    </location>
</feature>
<feature type="compositionally biased region" description="Polar residues" evidence="1">
    <location>
        <begin position="320"/>
        <end position="337"/>
    </location>
</feature>